<dbReference type="OrthoDB" id="278110at2"/>
<dbReference type="InterPro" id="IPR036412">
    <property type="entry name" value="HAD-like_sf"/>
</dbReference>
<dbReference type="Gene3D" id="3.40.50.1000">
    <property type="entry name" value="HAD superfamily/HAD-like"/>
    <property type="match status" value="1"/>
</dbReference>
<feature type="active site" description="Proton donor" evidence="2">
    <location>
        <position position="9"/>
    </location>
</feature>
<organism evidence="3 4">
    <name type="scientific">Chitinophaga cymbidii</name>
    <dbReference type="NCBI Taxonomy" id="1096750"/>
    <lineage>
        <taxon>Bacteria</taxon>
        <taxon>Pseudomonadati</taxon>
        <taxon>Bacteroidota</taxon>
        <taxon>Chitinophagia</taxon>
        <taxon>Chitinophagales</taxon>
        <taxon>Chitinophagaceae</taxon>
        <taxon>Chitinophaga</taxon>
    </lineage>
</organism>
<comment type="caution">
    <text evidence="3">The sequence shown here is derived from an EMBL/GenBank/DDBJ whole genome shotgun (WGS) entry which is preliminary data.</text>
</comment>
<evidence type="ECO:0000313" key="3">
    <source>
        <dbReference type="EMBL" id="GEP97968.1"/>
    </source>
</evidence>
<dbReference type="SUPFAM" id="SSF56784">
    <property type="entry name" value="HAD-like"/>
    <property type="match status" value="1"/>
</dbReference>
<dbReference type="PANTHER" id="PTHR16504">
    <property type="entry name" value="5'(3')-DEOXYRIBONUCLEOTIDASE"/>
    <property type="match status" value="1"/>
</dbReference>
<proteinExistence type="inferred from homology"/>
<dbReference type="Pfam" id="PF06941">
    <property type="entry name" value="NT5C"/>
    <property type="match status" value="1"/>
</dbReference>
<dbReference type="Proteomes" id="UP000321436">
    <property type="component" value="Unassembled WGS sequence"/>
</dbReference>
<keyword evidence="4" id="KW-1185">Reference proteome</keyword>
<dbReference type="PANTHER" id="PTHR16504:SF4">
    <property type="entry name" value="5'(3')-DEOXYRIBONUCLEOTIDASE"/>
    <property type="match status" value="1"/>
</dbReference>
<sequence length="188" mass="21850">MARIVIDMDGVMADLTQHYIDWYEERTGERISRESLNGVPETQGFPKEGIVPQFLHTPGFFRTAPVIPGSQEVIKKLMEQHEVFIVSAAVEFPQSLSEKIEWLGEHFPFISWKHIVFCGLKTIVEADYMIDDYDKNLRFFKGEPLLFSAPHNVGHELYKDYRRMNSWQDVADYFAQLEEPVRLHQAAS</sequence>
<gene>
    <name evidence="3" type="ORF">CCY01nite_42280</name>
</gene>
<accession>A0A512RQJ5</accession>
<evidence type="ECO:0000256" key="2">
    <source>
        <dbReference type="PIRSR" id="PIRSR610708-1"/>
    </source>
</evidence>
<dbReference type="AlphaFoldDB" id="A0A512RQJ5"/>
<evidence type="ECO:0000256" key="1">
    <source>
        <dbReference type="ARBA" id="ARBA00009589"/>
    </source>
</evidence>
<reference evidence="3 4" key="1">
    <citation type="submission" date="2019-07" db="EMBL/GenBank/DDBJ databases">
        <title>Whole genome shotgun sequence of Chitinophaga cymbidii NBRC 109752.</title>
        <authorList>
            <person name="Hosoyama A."/>
            <person name="Uohara A."/>
            <person name="Ohji S."/>
            <person name="Ichikawa N."/>
        </authorList>
    </citation>
    <scope>NUCLEOTIDE SEQUENCE [LARGE SCALE GENOMIC DNA]</scope>
    <source>
        <strain evidence="3 4">NBRC 109752</strain>
    </source>
</reference>
<protein>
    <submittedName>
        <fullName evidence="3">5'-3'-deoxyribonucleotidase</fullName>
    </submittedName>
</protein>
<dbReference type="GO" id="GO:0008253">
    <property type="term" value="F:5'-nucleotidase activity"/>
    <property type="evidence" value="ECO:0007669"/>
    <property type="project" value="InterPro"/>
</dbReference>
<dbReference type="InterPro" id="IPR023214">
    <property type="entry name" value="HAD_sf"/>
</dbReference>
<dbReference type="RefSeq" id="WP_146866057.1">
    <property type="nucleotide sequence ID" value="NZ_BKAU01000005.1"/>
</dbReference>
<dbReference type="InterPro" id="IPR010708">
    <property type="entry name" value="5'(3')-deoxyribonucleotidase"/>
</dbReference>
<name>A0A512RQJ5_9BACT</name>
<dbReference type="SFLD" id="SFLDG01146">
    <property type="entry name" value="C1.2.2"/>
    <property type="match status" value="1"/>
</dbReference>
<comment type="similarity">
    <text evidence="1">Belongs to the 5'(3')-deoxyribonucleotidase family.</text>
</comment>
<dbReference type="SFLD" id="SFLDG01126">
    <property type="entry name" value="C1.2:_Nucleotidase_Like"/>
    <property type="match status" value="1"/>
</dbReference>
<dbReference type="SFLD" id="SFLDS00003">
    <property type="entry name" value="Haloacid_Dehalogenase"/>
    <property type="match status" value="1"/>
</dbReference>
<evidence type="ECO:0000313" key="4">
    <source>
        <dbReference type="Proteomes" id="UP000321436"/>
    </source>
</evidence>
<dbReference type="GO" id="GO:0009223">
    <property type="term" value="P:pyrimidine deoxyribonucleotide catabolic process"/>
    <property type="evidence" value="ECO:0007669"/>
    <property type="project" value="TreeGrafter"/>
</dbReference>
<dbReference type="Gene3D" id="1.10.40.40">
    <property type="entry name" value="Deoxyribonucleotidase, domain 2"/>
    <property type="match status" value="1"/>
</dbReference>
<feature type="active site" description="Nucleophile" evidence="2">
    <location>
        <position position="7"/>
    </location>
</feature>
<dbReference type="EMBL" id="BKAU01000005">
    <property type="protein sequence ID" value="GEP97968.1"/>
    <property type="molecule type" value="Genomic_DNA"/>
</dbReference>